<accession>A0A2G7T933</accession>
<organism evidence="1">
    <name type="scientific">Chryseobacterium sp. B5</name>
    <dbReference type="NCBI Taxonomy" id="2050562"/>
    <lineage>
        <taxon>Bacteria</taxon>
        <taxon>Pseudomonadati</taxon>
        <taxon>Bacteroidota</taxon>
        <taxon>Flavobacteriia</taxon>
        <taxon>Flavobacteriales</taxon>
        <taxon>Weeksellaceae</taxon>
        <taxon>Chryseobacterium group</taxon>
        <taxon>Chryseobacterium</taxon>
    </lineage>
</organism>
<dbReference type="EMBL" id="PEKC01000019">
    <property type="protein sequence ID" value="PII36396.1"/>
    <property type="molecule type" value="Genomic_DNA"/>
</dbReference>
<comment type="caution">
    <text evidence="1">The sequence shown here is derived from an EMBL/GenBank/DDBJ whole genome shotgun (WGS) entry which is preliminary data.</text>
</comment>
<gene>
    <name evidence="1" type="ORF">CTI11_07690</name>
</gene>
<evidence type="ECO:0000313" key="1">
    <source>
        <dbReference type="EMBL" id="PII36396.1"/>
    </source>
</evidence>
<protein>
    <submittedName>
        <fullName evidence="1">Uncharacterized protein</fullName>
    </submittedName>
</protein>
<sequence length="63" mass="7544">MHCFAIHQIDSLFHGAIHRHSLGHGHLRLIRHLCHYHLGNYYYGYRCYCHIYSFSFSLPDLTL</sequence>
<name>A0A2G7T933_9FLAO</name>
<reference evidence="1" key="1">
    <citation type="submission" date="2017-10" db="EMBL/GenBank/DDBJ databases">
        <title>Chryseobacterium sp. B5 is a hydrocarbonoclastic and plant growth promoting bacterium.</title>
        <authorList>
            <person name="Thijs S."/>
            <person name="Gkorezis P."/>
            <person name="Van Hamme J."/>
        </authorList>
    </citation>
    <scope>NUCLEOTIDE SEQUENCE</scope>
    <source>
        <strain evidence="1">B5</strain>
    </source>
</reference>
<dbReference type="AlphaFoldDB" id="A0A2G7T933"/>
<proteinExistence type="predicted"/>